<accession>A0A8S1Y284</accession>
<dbReference type="AlphaFoldDB" id="A0A8S1Y284"/>
<proteinExistence type="predicted"/>
<sequence>MQFIEYDQILQQIIHVLFCFINNMVPRFRAEAKKRISLECMYI</sequence>
<gene>
    <name evidence="1" type="ORF">POCTA_138.1.T1410105</name>
</gene>
<organism evidence="1 2">
    <name type="scientific">Paramecium octaurelia</name>
    <dbReference type="NCBI Taxonomy" id="43137"/>
    <lineage>
        <taxon>Eukaryota</taxon>
        <taxon>Sar</taxon>
        <taxon>Alveolata</taxon>
        <taxon>Ciliophora</taxon>
        <taxon>Intramacronucleata</taxon>
        <taxon>Oligohymenophorea</taxon>
        <taxon>Peniculida</taxon>
        <taxon>Parameciidae</taxon>
        <taxon>Paramecium</taxon>
    </lineage>
</organism>
<evidence type="ECO:0000313" key="1">
    <source>
        <dbReference type="EMBL" id="CAD8207575.1"/>
    </source>
</evidence>
<protein>
    <submittedName>
        <fullName evidence="1">Uncharacterized protein</fullName>
    </submittedName>
</protein>
<reference evidence="1" key="1">
    <citation type="submission" date="2021-01" db="EMBL/GenBank/DDBJ databases">
        <authorList>
            <consortium name="Genoscope - CEA"/>
            <person name="William W."/>
        </authorList>
    </citation>
    <scope>NUCLEOTIDE SEQUENCE</scope>
</reference>
<comment type="caution">
    <text evidence="1">The sequence shown here is derived from an EMBL/GenBank/DDBJ whole genome shotgun (WGS) entry which is preliminary data.</text>
</comment>
<keyword evidence="2" id="KW-1185">Reference proteome</keyword>
<name>A0A8S1Y284_PAROT</name>
<dbReference type="EMBL" id="CAJJDP010000142">
    <property type="protein sequence ID" value="CAD8207575.1"/>
    <property type="molecule type" value="Genomic_DNA"/>
</dbReference>
<dbReference type="Proteomes" id="UP000683925">
    <property type="component" value="Unassembled WGS sequence"/>
</dbReference>
<evidence type="ECO:0000313" key="2">
    <source>
        <dbReference type="Proteomes" id="UP000683925"/>
    </source>
</evidence>